<accession>A0A9X1NPD6</accession>
<dbReference type="PROSITE" id="PS50911">
    <property type="entry name" value="CHAP"/>
    <property type="match status" value="1"/>
</dbReference>
<keyword evidence="1" id="KW-1133">Transmembrane helix</keyword>
<dbReference type="InterPro" id="IPR036366">
    <property type="entry name" value="PGBDSf"/>
</dbReference>
<evidence type="ECO:0000313" key="4">
    <source>
        <dbReference type="Proteomes" id="UP001138997"/>
    </source>
</evidence>
<feature type="transmembrane region" description="Helical" evidence="1">
    <location>
        <begin position="41"/>
        <end position="62"/>
    </location>
</feature>
<dbReference type="InterPro" id="IPR007921">
    <property type="entry name" value="CHAP_dom"/>
</dbReference>
<organism evidence="3 4">
    <name type="scientific">Kineosporia babensis</name>
    <dbReference type="NCBI Taxonomy" id="499548"/>
    <lineage>
        <taxon>Bacteria</taxon>
        <taxon>Bacillati</taxon>
        <taxon>Actinomycetota</taxon>
        <taxon>Actinomycetes</taxon>
        <taxon>Kineosporiales</taxon>
        <taxon>Kineosporiaceae</taxon>
        <taxon>Kineosporia</taxon>
    </lineage>
</organism>
<keyword evidence="1" id="KW-0812">Transmembrane</keyword>
<sequence>MSSPNQVLSVARSQLGIVEGPRANEVKFNDWYYGRHIYGSSYAWCAVFVSWVAAVAGATAVIPKHAYTPSGAAWFQARGRWGSTPRVGAVVYFRWPGMGRISHVGLVEAVRSDGSIVTIEGNTDAQGSRTGGRVMRKIRRSYIAGYGYPNYDGSTPPVTIPPTPATPAAGRLAVDGDLGPATIARLQQSLNRTGGRPVLTVDGRFGPASKRALQARLNHTNPPVAVDGQIGRQTVRALQRNVGAQVDIVWGPATTKALQSTLNRREL</sequence>
<name>A0A9X1NPD6_9ACTN</name>
<dbReference type="Gene3D" id="1.10.101.10">
    <property type="entry name" value="PGBD-like superfamily/PGBD"/>
    <property type="match status" value="1"/>
</dbReference>
<comment type="caution">
    <text evidence="3">The sequence shown here is derived from an EMBL/GenBank/DDBJ whole genome shotgun (WGS) entry which is preliminary data.</text>
</comment>
<reference evidence="3" key="1">
    <citation type="submission" date="2021-11" db="EMBL/GenBank/DDBJ databases">
        <title>Streptomyces corallinus and Kineosporia corallina sp. nov., two new coral-derived marine actinobacteria.</title>
        <authorList>
            <person name="Buangrab K."/>
            <person name="Sutthacheep M."/>
            <person name="Yeemin T."/>
            <person name="Harunari E."/>
            <person name="Igarashi Y."/>
            <person name="Sripreechasak P."/>
            <person name="Kanchanasin P."/>
            <person name="Tanasupawat S."/>
            <person name="Phongsopitanun W."/>
        </authorList>
    </citation>
    <scope>NUCLEOTIDE SEQUENCE</scope>
    <source>
        <strain evidence="3">JCM 31032</strain>
    </source>
</reference>
<keyword evidence="1" id="KW-0472">Membrane</keyword>
<proteinExistence type="predicted"/>
<dbReference type="SUPFAM" id="SSF47090">
    <property type="entry name" value="PGBD-like"/>
    <property type="match status" value="1"/>
</dbReference>
<dbReference type="RefSeq" id="WP_231450044.1">
    <property type="nucleotide sequence ID" value="NZ_JAJOMB010000048.1"/>
</dbReference>
<dbReference type="Proteomes" id="UP001138997">
    <property type="component" value="Unassembled WGS sequence"/>
</dbReference>
<feature type="domain" description="Peptidase C51" evidence="2">
    <location>
        <begin position="20"/>
        <end position="150"/>
    </location>
</feature>
<keyword evidence="4" id="KW-1185">Reference proteome</keyword>
<evidence type="ECO:0000256" key="1">
    <source>
        <dbReference type="SAM" id="Phobius"/>
    </source>
</evidence>
<dbReference type="AlphaFoldDB" id="A0A9X1NPD6"/>
<protein>
    <submittedName>
        <fullName evidence="3">CHAP domain-containing protein</fullName>
    </submittedName>
</protein>
<evidence type="ECO:0000313" key="3">
    <source>
        <dbReference type="EMBL" id="MCD5317194.1"/>
    </source>
</evidence>
<gene>
    <name evidence="3" type="ORF">LR394_40520</name>
</gene>
<dbReference type="SUPFAM" id="SSF54001">
    <property type="entry name" value="Cysteine proteinases"/>
    <property type="match status" value="1"/>
</dbReference>
<dbReference type="Pfam" id="PF05257">
    <property type="entry name" value="CHAP"/>
    <property type="match status" value="1"/>
</dbReference>
<dbReference type="InterPro" id="IPR038765">
    <property type="entry name" value="Papain-like_cys_pep_sf"/>
</dbReference>
<dbReference type="EMBL" id="JAJOMB010000048">
    <property type="protein sequence ID" value="MCD5317194.1"/>
    <property type="molecule type" value="Genomic_DNA"/>
</dbReference>
<evidence type="ECO:0000259" key="2">
    <source>
        <dbReference type="PROSITE" id="PS50911"/>
    </source>
</evidence>
<dbReference type="InterPro" id="IPR036365">
    <property type="entry name" value="PGBD-like_sf"/>
</dbReference>
<dbReference type="Gene3D" id="3.90.1720.10">
    <property type="entry name" value="endopeptidase domain like (from Nostoc punctiforme)"/>
    <property type="match status" value="1"/>
</dbReference>